<gene>
    <name evidence="1" type="ORF">HFV08_19020</name>
</gene>
<protein>
    <recommendedName>
        <fullName evidence="3">PE family protein</fullName>
    </recommendedName>
</protein>
<keyword evidence="2" id="KW-1185">Reference proteome</keyword>
<proteinExistence type="predicted"/>
<evidence type="ECO:0000313" key="1">
    <source>
        <dbReference type="EMBL" id="NKI43294.1"/>
    </source>
</evidence>
<evidence type="ECO:0000313" key="2">
    <source>
        <dbReference type="Proteomes" id="UP000772196"/>
    </source>
</evidence>
<comment type="caution">
    <text evidence="1">The sequence shown here is derived from an EMBL/GenBank/DDBJ whole genome shotgun (WGS) entry which is preliminary data.</text>
</comment>
<organism evidence="1 2">
    <name type="scientific">Streptomyces physcomitrii</name>
    <dbReference type="NCBI Taxonomy" id="2724184"/>
    <lineage>
        <taxon>Bacteria</taxon>
        <taxon>Bacillati</taxon>
        <taxon>Actinomycetota</taxon>
        <taxon>Actinomycetes</taxon>
        <taxon>Kitasatosporales</taxon>
        <taxon>Streptomycetaceae</taxon>
        <taxon>Streptomyces</taxon>
    </lineage>
</organism>
<sequence>MGDVGGITVFAGAAGAAGAAGFAVVVEEAGAEAEAAAGAEGGMARS</sequence>
<reference evidence="1 2" key="1">
    <citation type="submission" date="2020-04" db="EMBL/GenBank/DDBJ databases">
        <title>Phylogenetic Diversity and Antibacterial Activity against Ralstonia solanacearum of Endophytic Actinomycete Isolated from Moss.</title>
        <authorList>
            <person name="Zhuang X."/>
        </authorList>
    </citation>
    <scope>NUCLEOTIDE SEQUENCE [LARGE SCALE GENOMIC DNA]</scope>
    <source>
        <strain evidence="1 2">LD120</strain>
    </source>
</reference>
<dbReference type="EMBL" id="JAAWWP010000011">
    <property type="protein sequence ID" value="NKI43294.1"/>
    <property type="molecule type" value="Genomic_DNA"/>
</dbReference>
<dbReference type="Proteomes" id="UP000772196">
    <property type="component" value="Unassembled WGS sequence"/>
</dbReference>
<evidence type="ECO:0008006" key="3">
    <source>
        <dbReference type="Google" id="ProtNLM"/>
    </source>
</evidence>
<accession>A0ABX1H7S1</accession>
<name>A0ABX1H7S1_9ACTN</name>
<dbReference type="RefSeq" id="WP_168540829.1">
    <property type="nucleotide sequence ID" value="NZ_JAAWWP010000011.1"/>
</dbReference>